<keyword evidence="6" id="KW-0067">ATP-binding</keyword>
<feature type="region of interest" description="Disordered" evidence="11">
    <location>
        <begin position="695"/>
        <end position="743"/>
    </location>
</feature>
<dbReference type="SUPFAM" id="SSF81383">
    <property type="entry name" value="F-box domain"/>
    <property type="match status" value="1"/>
</dbReference>
<dbReference type="InterPro" id="IPR011050">
    <property type="entry name" value="Pectin_lyase_fold/virulence"/>
</dbReference>
<feature type="compositionally biased region" description="Acidic residues" evidence="11">
    <location>
        <begin position="621"/>
        <end position="640"/>
    </location>
</feature>
<dbReference type="InterPro" id="IPR001650">
    <property type="entry name" value="Helicase_C-like"/>
</dbReference>
<feature type="compositionally biased region" description="Polar residues" evidence="11">
    <location>
        <begin position="1586"/>
        <end position="1598"/>
    </location>
</feature>
<feature type="compositionally biased region" description="Basic and acidic residues" evidence="11">
    <location>
        <begin position="336"/>
        <end position="353"/>
    </location>
</feature>
<dbReference type="GO" id="GO:0000812">
    <property type="term" value="C:Swr1 complex"/>
    <property type="evidence" value="ECO:0007669"/>
    <property type="project" value="TreeGrafter"/>
</dbReference>
<dbReference type="PROSITE" id="PS51194">
    <property type="entry name" value="HELICASE_CTER"/>
    <property type="match status" value="1"/>
</dbReference>
<dbReference type="Gene3D" id="1.20.1280.50">
    <property type="match status" value="1"/>
</dbReference>
<feature type="domain" description="HSA" evidence="15">
    <location>
        <begin position="52"/>
        <end position="126"/>
    </location>
</feature>
<feature type="compositionally biased region" description="Acidic residues" evidence="11">
    <location>
        <begin position="703"/>
        <end position="715"/>
    </location>
</feature>
<evidence type="ECO:0000256" key="4">
    <source>
        <dbReference type="ARBA" id="ARBA00022801"/>
    </source>
</evidence>
<protein>
    <submittedName>
        <fullName evidence="16">E1A-binding protein p400</fullName>
    </submittedName>
</protein>
<dbReference type="PROSITE" id="PS51204">
    <property type="entry name" value="HSA"/>
    <property type="match status" value="1"/>
</dbReference>
<keyword evidence="7" id="KW-0156">Chromatin regulator</keyword>
<feature type="region of interest" description="Disordered" evidence="11">
    <location>
        <begin position="230"/>
        <end position="257"/>
    </location>
</feature>
<dbReference type="Gene3D" id="3.40.50.10810">
    <property type="entry name" value="Tandem AAA-ATPase domain"/>
    <property type="match status" value="1"/>
</dbReference>
<feature type="domain" description="Helicase C-terminal" evidence="14">
    <location>
        <begin position="1322"/>
        <end position="1482"/>
    </location>
</feature>
<dbReference type="InterPro" id="IPR014012">
    <property type="entry name" value="HSA_dom"/>
</dbReference>
<dbReference type="Gene3D" id="2.160.20.10">
    <property type="entry name" value="Single-stranded right-handed beta-helix, Pectin lyase-like"/>
    <property type="match status" value="1"/>
</dbReference>
<feature type="domain" description="Helicase ATP-binding" evidence="13">
    <location>
        <begin position="789"/>
        <end position="954"/>
    </location>
</feature>
<evidence type="ECO:0000313" key="17">
    <source>
        <dbReference type="Proteomes" id="UP001054902"/>
    </source>
</evidence>
<gene>
    <name evidence="16" type="ORF">CTEN210_02269</name>
</gene>
<evidence type="ECO:0000256" key="7">
    <source>
        <dbReference type="ARBA" id="ARBA00022853"/>
    </source>
</evidence>
<dbReference type="PANTHER" id="PTHR45685">
    <property type="entry name" value="HELICASE SRCAP-RELATED"/>
    <property type="match status" value="1"/>
</dbReference>
<dbReference type="CDD" id="cd18793">
    <property type="entry name" value="SF2_C_SNF"/>
    <property type="match status" value="1"/>
</dbReference>
<dbReference type="PROSITE" id="PS50020">
    <property type="entry name" value="WW_DOMAIN_2"/>
    <property type="match status" value="1"/>
</dbReference>
<dbReference type="PROSITE" id="PS51192">
    <property type="entry name" value="HELICASE_ATP_BIND_1"/>
    <property type="match status" value="1"/>
</dbReference>
<dbReference type="FunFam" id="3.40.50.10810:FF:000005">
    <property type="entry name" value="Photoperiod-independent early flowering 1"/>
    <property type="match status" value="1"/>
</dbReference>
<feature type="region of interest" description="Disordered" evidence="11">
    <location>
        <begin position="336"/>
        <end position="401"/>
    </location>
</feature>
<feature type="compositionally biased region" description="Acidic residues" evidence="11">
    <location>
        <begin position="539"/>
        <end position="558"/>
    </location>
</feature>
<dbReference type="InterPro" id="IPR000330">
    <property type="entry name" value="SNF2_N"/>
</dbReference>
<dbReference type="Pfam" id="PF12937">
    <property type="entry name" value="F-box-like"/>
    <property type="match status" value="1"/>
</dbReference>
<dbReference type="InterPro" id="IPR049730">
    <property type="entry name" value="SNF2/RAD54-like_C"/>
</dbReference>
<dbReference type="GO" id="GO:0004386">
    <property type="term" value="F:helicase activity"/>
    <property type="evidence" value="ECO:0007669"/>
    <property type="project" value="UniProtKB-KW"/>
</dbReference>
<dbReference type="Proteomes" id="UP001054902">
    <property type="component" value="Unassembled WGS sequence"/>
</dbReference>
<evidence type="ECO:0000259" key="14">
    <source>
        <dbReference type="PROSITE" id="PS51194"/>
    </source>
</evidence>
<feature type="region of interest" description="Disordered" evidence="11">
    <location>
        <begin position="446"/>
        <end position="485"/>
    </location>
</feature>
<keyword evidence="10" id="KW-0175">Coiled coil</keyword>
<accession>A0AAD3CJI7</accession>
<comment type="caution">
    <text evidence="16">The sequence shown here is derived from an EMBL/GenBank/DDBJ whole genome shotgun (WGS) entry which is preliminary data.</text>
</comment>
<keyword evidence="8" id="KW-0238">DNA-binding</keyword>
<feature type="compositionally biased region" description="Acidic residues" evidence="11">
    <location>
        <begin position="1568"/>
        <end position="1581"/>
    </location>
</feature>
<feature type="coiled-coil region" evidence="10">
    <location>
        <begin position="296"/>
        <end position="323"/>
    </location>
</feature>
<evidence type="ECO:0000259" key="12">
    <source>
        <dbReference type="PROSITE" id="PS50020"/>
    </source>
</evidence>
<keyword evidence="4" id="KW-0378">Hydrolase</keyword>
<dbReference type="InterPro" id="IPR050520">
    <property type="entry name" value="INO80/SWR1_helicase"/>
</dbReference>
<keyword evidence="17" id="KW-1185">Reference proteome</keyword>
<feature type="region of interest" description="Disordered" evidence="11">
    <location>
        <begin position="1959"/>
        <end position="1980"/>
    </location>
</feature>
<evidence type="ECO:0000256" key="1">
    <source>
        <dbReference type="ARBA" id="ARBA00004123"/>
    </source>
</evidence>
<dbReference type="InterPro" id="IPR012334">
    <property type="entry name" value="Pectin_lyas_fold"/>
</dbReference>
<dbReference type="InterPro" id="IPR038718">
    <property type="entry name" value="SNF2-like_sf"/>
</dbReference>
<dbReference type="Gene3D" id="1.20.120.850">
    <property type="entry name" value="SWI2/SNF2 ATPases, N-terminal domain"/>
    <property type="match status" value="1"/>
</dbReference>
<dbReference type="EMBL" id="BLLK01000022">
    <property type="protein sequence ID" value="GFH45795.1"/>
    <property type="molecule type" value="Genomic_DNA"/>
</dbReference>
<dbReference type="GO" id="GO:0016887">
    <property type="term" value="F:ATP hydrolysis activity"/>
    <property type="evidence" value="ECO:0007669"/>
    <property type="project" value="TreeGrafter"/>
</dbReference>
<organism evidence="16 17">
    <name type="scientific">Chaetoceros tenuissimus</name>
    <dbReference type="NCBI Taxonomy" id="426638"/>
    <lineage>
        <taxon>Eukaryota</taxon>
        <taxon>Sar</taxon>
        <taxon>Stramenopiles</taxon>
        <taxon>Ochrophyta</taxon>
        <taxon>Bacillariophyta</taxon>
        <taxon>Coscinodiscophyceae</taxon>
        <taxon>Chaetocerotophycidae</taxon>
        <taxon>Chaetocerotales</taxon>
        <taxon>Chaetocerotaceae</taxon>
        <taxon>Chaetoceros</taxon>
    </lineage>
</organism>
<feature type="compositionally biased region" description="Basic and acidic residues" evidence="11">
    <location>
        <begin position="727"/>
        <end position="741"/>
    </location>
</feature>
<evidence type="ECO:0000256" key="5">
    <source>
        <dbReference type="ARBA" id="ARBA00022806"/>
    </source>
</evidence>
<feature type="region of interest" description="Disordered" evidence="11">
    <location>
        <begin position="1506"/>
        <end position="1525"/>
    </location>
</feature>
<feature type="region of interest" description="Disordered" evidence="11">
    <location>
        <begin position="1474"/>
        <end position="1495"/>
    </location>
</feature>
<comment type="similarity">
    <text evidence="2">Belongs to the SNF2/RAD54 helicase family. SWR1 subfamily.</text>
</comment>
<dbReference type="PANTHER" id="PTHR45685:SF1">
    <property type="entry name" value="HELICASE SRCAP"/>
    <property type="match status" value="1"/>
</dbReference>
<evidence type="ECO:0000256" key="10">
    <source>
        <dbReference type="SAM" id="Coils"/>
    </source>
</evidence>
<evidence type="ECO:0000256" key="6">
    <source>
        <dbReference type="ARBA" id="ARBA00022840"/>
    </source>
</evidence>
<keyword evidence="5" id="KW-0347">Helicase</keyword>
<dbReference type="InterPro" id="IPR014001">
    <property type="entry name" value="Helicase_ATP-bd"/>
</dbReference>
<comment type="subcellular location">
    <subcellularLocation>
        <location evidence="1">Nucleus</location>
    </subcellularLocation>
</comment>
<sequence length="1980" mass="226049">MVLTAQEKQELKAYVQSLDYDSLLDRQEKINHRLTQVSVPDVNSYKKAKPSEGAIPFEPKTDVHWDFVLKELQWLSTDFQGERKRQISLAKKTANSIKAYHDNRQKRIMKQMADLELKKKKTAKSLANKVVKGWWNGKIERVIAYKQKVDADLVRKKGMDRHLVFLVKQTERYTDLLNQQLINSGEYMGDDFDEHNLTIEQVLQDKELQNQLTKRSRNKRTRHMDYQSLADQLGNKGEHEFYGESTEEESLAGHETDTSADWDEEYIDDDVHDEEDDETTLIEAEQMDADSPDALRRELELLEEEKEMNIEMLLKRLEEERDNLILGNQIDEKSCHIRDEPQPKKVRFSKDVTETENYPSTANDGNVADDDADMSDVDDFEDEGANNDEDDEEFSSNPMDCIDDETTLEAELRLKPEISAEDEIALLNKEAEMSVEELRAMYAGAGVQSLGQVQPTNDDDADDDDDGDVDEDDEEFSSNPMDCIDDETTLEAELRLKPEISAEDEIALLNKEAEMSVEELRAMYAGAGVQSLGQVQPTNEDDADDDDDGDVDEDDEEFSSNPMDCIDDETTLEAELRLKPEISAEDEIALLNKEAEMSVEELRAMYAGAGVQSLGQAQPTNDDDEDDDDDGDVDEDDEEFSSNPMDCIDDETTLEAELRLKPEISAEDEIALLNKEAEMSVEELRAMYAGVGVQSLGQVQPTNDDDEDDDEDENVDSGTDADGNNNEENKKEDSCKRKHESDEDIGANAMKSLELADAKARNTAVSRPYLLASWVKLRKYQQIGLNWLVSIQTRRLNGILADEMGLGKTLQTISLLSYLASYKGIWGPHLIIVPTSCIVNWEVELKRFCPALKVLCYYGSAKRRKELRQGWTKTNWHHVVITSYQLAVQDAFAFKRKKWYYLVLDEAHNIKNFQSQRWQTLVNFNTQRRLLLTGTPLQNNLMELWSLLHFLMPHVFRSRKEFSYWFSNPMNNIIEGNTSKNDDLIGRLHGIIRPFVLRRLKKDVETQMPGKYEHIVKCHLSRRQMFLYEEFMARSSTRMALQKGGNYMGMMNVLMQLRKVCNHPDLFEPRSIITPFCSDRLSIVTASSVVNALDQNQPLRKLSSSVLTPLWSNGSGQPSFQESLSQSAYITQRRKQLKVDRQTLKSHFEKGSLSKFHSDTNISPGLSRLLNVIETKLTDENNMKSELHCSLNDSRCESQAFAYPFDLQQIASVDTSKIKYSSLKDCTCQEITSTPSDLLMMRKRQEEAINSMASDLEKNFIFYVPRAGSDQPILFPKRLADIDEQSLSHHPGKHGSLNSAETNTLFFPDKKLIQFDAGKLQILSELLRNLKQDKHRVLIFTQMSKMLDILEAFLNLNGHTYLRLDGATSVDQRQRLMDRFNGDEKIFCFILSTRSGGLGINLTGADTVVFYDSDWNPAMDAQAQDRAHRIGQTRDVHIYRLVTEHSIEENILVKAKQKQQLDFLVMDEGKFHAAPDSTKESAMDEDQSNSFDITSKGGLRNILGITDERESEGEGFESKELPEENVESAMAAFEDEDDVLAMKGAQQEAKQELEEFDDNIQIVKNDEGSQESQDESQDETDPVTKKGTSLDTEVASQEDQAEDLEKEFAAWQSQVGIDRASIDASLNPVERYALRYKEDIDPFYSMWYLSEQQRIQELESSQEEWDIEEIETLKAEEELYAIENGDLLATMPEAVDLLRQRDLYFREKSRLNANKKRRRLTGQNWKVEIDGKSKLSFYYNIDTGEATWFKPQVIVELEEYENASQLFWNAMPTKPLLRIMEYLIPYPERMVCAQTCTQWRRAAQDISFVRHVYPVEMGALTMDPDKMHPYHYRTISEALQDALPGDNIELGDGHYWINEDVLDFHVPVKLIGDEKDPSHVVIELSGEVRWSGSGAREKVSEGIEEEVSGCGIQVHGKLDLQDVVVTKSNGHGIVCSEHAELNMSHCRVVGNAGQAIRTQNEGKQKITEKECEFRENGSPN</sequence>
<dbReference type="GO" id="GO:0005524">
    <property type="term" value="F:ATP binding"/>
    <property type="evidence" value="ECO:0007669"/>
    <property type="project" value="UniProtKB-KW"/>
</dbReference>
<dbReference type="Pfam" id="PF07529">
    <property type="entry name" value="HSA"/>
    <property type="match status" value="1"/>
</dbReference>
<dbReference type="InterPro" id="IPR001810">
    <property type="entry name" value="F-box_dom"/>
</dbReference>
<feature type="compositionally biased region" description="Basic and acidic residues" evidence="11">
    <location>
        <begin position="1960"/>
        <end position="1980"/>
    </location>
</feature>
<dbReference type="SMART" id="SM00487">
    <property type="entry name" value="DEXDc"/>
    <property type="match status" value="1"/>
</dbReference>
<evidence type="ECO:0000256" key="11">
    <source>
        <dbReference type="SAM" id="MobiDB-lite"/>
    </source>
</evidence>
<evidence type="ECO:0000313" key="16">
    <source>
        <dbReference type="EMBL" id="GFH45795.1"/>
    </source>
</evidence>
<dbReference type="InterPro" id="IPR036047">
    <property type="entry name" value="F-box-like_dom_sf"/>
</dbReference>
<evidence type="ECO:0000259" key="13">
    <source>
        <dbReference type="PROSITE" id="PS51192"/>
    </source>
</evidence>
<keyword evidence="9" id="KW-0539">Nucleus</keyword>
<dbReference type="GO" id="GO:0003677">
    <property type="term" value="F:DNA binding"/>
    <property type="evidence" value="ECO:0007669"/>
    <property type="project" value="UniProtKB-KW"/>
</dbReference>
<evidence type="ECO:0000256" key="3">
    <source>
        <dbReference type="ARBA" id="ARBA00022741"/>
    </source>
</evidence>
<dbReference type="InterPro" id="IPR001202">
    <property type="entry name" value="WW_dom"/>
</dbReference>
<dbReference type="InterPro" id="IPR027417">
    <property type="entry name" value="P-loop_NTPase"/>
</dbReference>
<dbReference type="SUPFAM" id="SSF51126">
    <property type="entry name" value="Pectin lyase-like"/>
    <property type="match status" value="1"/>
</dbReference>
<dbReference type="Pfam" id="PF00271">
    <property type="entry name" value="Helicase_C"/>
    <property type="match status" value="1"/>
</dbReference>
<feature type="compositionally biased region" description="Acidic residues" evidence="11">
    <location>
        <begin position="367"/>
        <end position="394"/>
    </location>
</feature>
<feature type="domain" description="WW" evidence="12">
    <location>
        <begin position="1725"/>
        <end position="1753"/>
    </location>
</feature>
<evidence type="ECO:0000256" key="9">
    <source>
        <dbReference type="ARBA" id="ARBA00023242"/>
    </source>
</evidence>
<feature type="region of interest" description="Disordered" evidence="11">
    <location>
        <begin position="528"/>
        <end position="567"/>
    </location>
</feature>
<feature type="region of interest" description="Disordered" evidence="11">
    <location>
        <begin position="610"/>
        <end position="654"/>
    </location>
</feature>
<dbReference type="SMART" id="SM00573">
    <property type="entry name" value="HSA"/>
    <property type="match status" value="1"/>
</dbReference>
<proteinExistence type="inferred from homology"/>
<evidence type="ECO:0000256" key="8">
    <source>
        <dbReference type="ARBA" id="ARBA00023125"/>
    </source>
</evidence>
<dbReference type="GO" id="GO:0042393">
    <property type="term" value="F:histone binding"/>
    <property type="evidence" value="ECO:0007669"/>
    <property type="project" value="TreeGrafter"/>
</dbReference>
<reference evidence="16 17" key="1">
    <citation type="journal article" date="2021" name="Sci. Rep.">
        <title>The genome of the diatom Chaetoceros tenuissimus carries an ancient integrated fragment of an extant virus.</title>
        <authorList>
            <person name="Hongo Y."/>
            <person name="Kimura K."/>
            <person name="Takaki Y."/>
            <person name="Yoshida Y."/>
            <person name="Baba S."/>
            <person name="Kobayashi G."/>
            <person name="Nagasaki K."/>
            <person name="Hano T."/>
            <person name="Tomaru Y."/>
        </authorList>
    </citation>
    <scope>NUCLEOTIDE SEQUENCE [LARGE SCALE GENOMIC DNA]</scope>
    <source>
        <strain evidence="16 17">NIES-3715</strain>
    </source>
</reference>
<name>A0AAD3CJI7_9STRA</name>
<feature type="compositionally biased region" description="Acidic residues" evidence="11">
    <location>
        <begin position="457"/>
        <end position="476"/>
    </location>
</feature>
<dbReference type="SMART" id="SM00490">
    <property type="entry name" value="HELICc"/>
    <property type="match status" value="1"/>
</dbReference>
<dbReference type="GO" id="GO:0006338">
    <property type="term" value="P:chromatin remodeling"/>
    <property type="evidence" value="ECO:0007669"/>
    <property type="project" value="TreeGrafter"/>
</dbReference>
<feature type="region of interest" description="Disordered" evidence="11">
    <location>
        <begin position="1566"/>
        <end position="1603"/>
    </location>
</feature>
<dbReference type="Gene3D" id="3.40.50.300">
    <property type="entry name" value="P-loop containing nucleotide triphosphate hydrolases"/>
    <property type="match status" value="1"/>
</dbReference>
<keyword evidence="3" id="KW-0547">Nucleotide-binding</keyword>
<dbReference type="Pfam" id="PF00176">
    <property type="entry name" value="SNF2-rel_dom"/>
    <property type="match status" value="1"/>
</dbReference>
<dbReference type="SUPFAM" id="SSF52540">
    <property type="entry name" value="P-loop containing nucleoside triphosphate hydrolases"/>
    <property type="match status" value="2"/>
</dbReference>
<evidence type="ECO:0000259" key="15">
    <source>
        <dbReference type="PROSITE" id="PS51204"/>
    </source>
</evidence>
<dbReference type="CDD" id="cd18003">
    <property type="entry name" value="DEXQc_SRCAP"/>
    <property type="match status" value="1"/>
</dbReference>
<evidence type="ECO:0000256" key="2">
    <source>
        <dbReference type="ARBA" id="ARBA00009220"/>
    </source>
</evidence>